<evidence type="ECO:0000313" key="4">
    <source>
        <dbReference type="Proteomes" id="UP000039865"/>
    </source>
</evidence>
<evidence type="ECO:0000259" key="2">
    <source>
        <dbReference type="Pfam" id="PF25793"/>
    </source>
</evidence>
<dbReference type="EMBL" id="CCKQ01012751">
    <property type="protein sequence ID" value="CDW84386.1"/>
    <property type="molecule type" value="Genomic_DNA"/>
</dbReference>
<evidence type="ECO:0000256" key="1">
    <source>
        <dbReference type="SAM" id="MobiDB-lite"/>
    </source>
</evidence>
<proteinExistence type="predicted"/>
<dbReference type="PANTHER" id="PTHR13052">
    <property type="entry name" value="NFRKB-RELATED"/>
    <property type="match status" value="1"/>
</dbReference>
<dbReference type="Pfam" id="PF25793">
    <property type="entry name" value="WHD_2nd_NFRKB"/>
    <property type="match status" value="1"/>
</dbReference>
<dbReference type="InterPro" id="IPR024867">
    <property type="entry name" value="NFRKB"/>
</dbReference>
<gene>
    <name evidence="3" type="primary">Contig8892.g9506</name>
    <name evidence="3" type="ORF">STYLEM_13448</name>
</gene>
<dbReference type="AlphaFoldDB" id="A0A078AR13"/>
<keyword evidence="4" id="KW-1185">Reference proteome</keyword>
<sequence>MNSILDSTNCNQYIRKRGRKRLADQQWRICDEKETEEMRKRNNQTLEQDQTDLKCCRDMLKSKKTSIKNAEQEQYSQQYYQAYASHQQQAQVEVPVIYTKERIENAIRKYESMYREYEQCGITLRVKHYLKMLPEVSQKIKLYELDDEHTLKIVGEISQMLMMDEFEIINWIKFIDRFDFKRETFAMDLFFIALATKLLLNNQKQKEPFEIYLSKTNQQFFYFNHWIAVNNSRFYQDIRDSLITHRIFKKLNKTLMPKFFELKDDTPTEIEIEPDFNMLVEEIINQEEESKKQPEINDEEMKLANDIKKFDLFNGSKNDRNKLDTKAINSLKEALDQLERNQAQNHISHNLQGTHSNNHNSNGAHATHMNQNLGRLISQSPLMAILHDQLSIVQTPANGIDFLMKDSMIFPQNDLFGFSPFSNQLQDNLQRRIKIIMSIKEAKLIILALAFRQIKGFIKQQIIQMTLQYILAIKNFKISLKMRMKQKTLRKICSIDDLIIIELIDYSSEEDSYSSESDQDRVEFIRRAKKILENAIKVEEKQEQIGFVAEDSVINQNFDINDQRFLYQGQNFDSLPEALNGIENFGSIIKQNFQVILQSLNQVDREKLFQLLPGQARDKERLLTQILRGDRVSNLGQSPLDQFQLKLQNGVFTKSFQQYQEYRNQLTLIKKRDKILEDLRNIDILQKKERFAEENQLHEFLNQLIQPLQNVARVDVMSDDSEEEDEYTEEEKEIYNQIHAEFEELTSGYTTISSNRGDYSNYRRPINNLIQQQAASMSLNRLTTLSQMQGVSMANNIELQKQQNAQNSNEQSFSNKADQNNKKSSIISLNPKGGVDSATKKKGSFQATNREFGDSKLLEQIMNSERFKNLKVHKNQVTLPKTSAEWIEIYRRQETERYEHPTRPWIYYNEDGTTSIVGPIIKKKTQQTNQKPRDHPQMHQNRPAIVTLLCLARDAASRLPDGVGTRADILELIKQSQWLKSEGTDPAGLNNIVSGALDRLHYEDDACVKYDSDRKLWIYLHKNRTIDYSEWQTSGSNERPNTMDNNSFNPYLGTEKELIWKNSPHRERKNYGVKYEHDNDNSESISSTNNNININMGSSLNSIQPSLTQQNTKLIVKIRFDKEETKPAPKRTKHTSVEYDEFGEQKPHKRQKY</sequence>
<dbReference type="GO" id="GO:0031011">
    <property type="term" value="C:Ino80 complex"/>
    <property type="evidence" value="ECO:0007669"/>
    <property type="project" value="InterPro"/>
</dbReference>
<organism evidence="3 4">
    <name type="scientific">Stylonychia lemnae</name>
    <name type="common">Ciliate</name>
    <dbReference type="NCBI Taxonomy" id="5949"/>
    <lineage>
        <taxon>Eukaryota</taxon>
        <taxon>Sar</taxon>
        <taxon>Alveolata</taxon>
        <taxon>Ciliophora</taxon>
        <taxon>Intramacronucleata</taxon>
        <taxon>Spirotrichea</taxon>
        <taxon>Stichotrichia</taxon>
        <taxon>Sporadotrichida</taxon>
        <taxon>Oxytrichidae</taxon>
        <taxon>Stylonychinae</taxon>
        <taxon>Stylonychia</taxon>
    </lineage>
</organism>
<dbReference type="PANTHER" id="PTHR13052:SF3">
    <property type="entry name" value="NUCLEAR FACTOR RELATED TO KAPPA-B-BINDING PROTEIN"/>
    <property type="match status" value="1"/>
</dbReference>
<protein>
    <submittedName>
        <fullName evidence="3">Kappab binding family nuclear</fullName>
    </submittedName>
</protein>
<evidence type="ECO:0000313" key="3">
    <source>
        <dbReference type="EMBL" id="CDW84386.1"/>
    </source>
</evidence>
<feature type="region of interest" description="Disordered" evidence="1">
    <location>
        <begin position="1120"/>
        <end position="1153"/>
    </location>
</feature>
<dbReference type="InParanoid" id="A0A078AR13"/>
<dbReference type="Proteomes" id="UP000039865">
    <property type="component" value="Unassembled WGS sequence"/>
</dbReference>
<reference evidence="3 4" key="1">
    <citation type="submission" date="2014-06" db="EMBL/GenBank/DDBJ databases">
        <authorList>
            <person name="Swart Estienne"/>
        </authorList>
    </citation>
    <scope>NUCLEOTIDE SEQUENCE [LARGE SCALE GENOMIC DNA]</scope>
    <source>
        <strain evidence="3 4">130c</strain>
    </source>
</reference>
<name>A0A078AR13_STYLE</name>
<feature type="region of interest" description="Disordered" evidence="1">
    <location>
        <begin position="802"/>
        <end position="842"/>
    </location>
</feature>
<accession>A0A078AR13</accession>
<feature type="domain" description="Nuclear factor related to kappa-B-binding protein second winged helix" evidence="2">
    <location>
        <begin position="888"/>
        <end position="1025"/>
    </location>
</feature>
<dbReference type="OrthoDB" id="70874at2759"/>
<feature type="compositionally biased region" description="Polar residues" evidence="1">
    <location>
        <begin position="802"/>
        <end position="828"/>
    </location>
</feature>
<dbReference type="InterPro" id="IPR057748">
    <property type="entry name" value="NFRKB_WH_2"/>
</dbReference>